<feature type="region of interest" description="Disordered" evidence="2">
    <location>
        <begin position="238"/>
        <end position="263"/>
    </location>
</feature>
<comment type="similarity">
    <text evidence="1">Belongs to the FAM53 family.</text>
</comment>
<reference evidence="3 4" key="1">
    <citation type="journal article" date="2020" name="Mol. Biol. Evol.">
        <title>Interspecific Gene Flow and the Evolution of Specialization in Black and White Rhinoceros.</title>
        <authorList>
            <person name="Moodley Y."/>
            <person name="Westbury M.V."/>
            <person name="Russo I.M."/>
            <person name="Gopalakrishnan S."/>
            <person name="Rakotoarivelo A."/>
            <person name="Olsen R.A."/>
            <person name="Prost S."/>
            <person name="Tunstall T."/>
            <person name="Ryder O.A."/>
            <person name="Dalen L."/>
            <person name="Bruford M.W."/>
        </authorList>
    </citation>
    <scope>NUCLEOTIDE SEQUENCE [LARGE SCALE GENOMIC DNA]</scope>
    <source>
        <strain evidence="3">SBR-YM</strain>
        <tissue evidence="3">Skin</tissue>
    </source>
</reference>
<proteinExistence type="inferred from homology"/>
<name>A0A7J7F373_DICBM</name>
<dbReference type="PANTHER" id="PTHR28567">
    <property type="entry name" value="PROTEIN FAM53A-LIKE ISOFORM X1"/>
    <property type="match status" value="1"/>
</dbReference>
<evidence type="ECO:0000313" key="4">
    <source>
        <dbReference type="Proteomes" id="UP000551758"/>
    </source>
</evidence>
<dbReference type="EMBL" id="JACDTQ010001440">
    <property type="protein sequence ID" value="KAF5922502.1"/>
    <property type="molecule type" value="Genomic_DNA"/>
</dbReference>
<dbReference type="PANTHER" id="PTHR28567:SF2">
    <property type="entry name" value="PROTEIN FAM53A"/>
    <property type="match status" value="1"/>
</dbReference>
<gene>
    <name evidence="3" type="ORF">HPG69_012002</name>
</gene>
<feature type="compositionally biased region" description="Low complexity" evidence="2">
    <location>
        <begin position="75"/>
        <end position="85"/>
    </location>
</feature>
<protein>
    <submittedName>
        <fullName evidence="3">Uncharacterized protein</fullName>
    </submittedName>
</protein>
<evidence type="ECO:0000313" key="3">
    <source>
        <dbReference type="EMBL" id="KAF5922502.1"/>
    </source>
</evidence>
<sequence>MLQGSPGASLPRSVAPLGCTFPAAGPTSPPAPLRSWGSSGLVDGSLGWPWRPAGPCVLSSQRRLSLLQEHLADAGTPLPSASSTPSPTPKPGRRRGLLRCSSQLCVLFGRKSHLKRRRQDHARWPRPSLDLVKMARGRCPVEALNHAVTRVWGSVGLAQERPGDDTWTRGARVGGHARRGVGSTQCQEKLQGQEFRTLKNSKSLCSLDYEDEDEHDTLVKTAMSSPCDPHGLTGIIMPGSSPWAQQERAAPEDECRSGGDPSD</sequence>
<dbReference type="AlphaFoldDB" id="A0A7J7F373"/>
<feature type="region of interest" description="Disordered" evidence="2">
    <location>
        <begin position="73"/>
        <end position="96"/>
    </location>
</feature>
<evidence type="ECO:0000256" key="2">
    <source>
        <dbReference type="SAM" id="MobiDB-lite"/>
    </source>
</evidence>
<dbReference type="InterPro" id="IPR029356">
    <property type="entry name" value="FAM53"/>
</dbReference>
<dbReference type="Proteomes" id="UP000551758">
    <property type="component" value="Unassembled WGS sequence"/>
</dbReference>
<feature type="region of interest" description="Disordered" evidence="2">
    <location>
        <begin position="1"/>
        <end position="36"/>
    </location>
</feature>
<accession>A0A7J7F373</accession>
<dbReference type="Pfam" id="PF15242">
    <property type="entry name" value="FAM53"/>
    <property type="match status" value="1"/>
</dbReference>
<keyword evidence="4" id="KW-1185">Reference proteome</keyword>
<dbReference type="GO" id="GO:0005634">
    <property type="term" value="C:nucleus"/>
    <property type="evidence" value="ECO:0007669"/>
    <property type="project" value="TreeGrafter"/>
</dbReference>
<evidence type="ECO:0000256" key="1">
    <source>
        <dbReference type="ARBA" id="ARBA00010984"/>
    </source>
</evidence>
<dbReference type="GO" id="GO:0006606">
    <property type="term" value="P:protein import into nucleus"/>
    <property type="evidence" value="ECO:0007669"/>
    <property type="project" value="TreeGrafter"/>
</dbReference>
<organism evidence="3 4">
    <name type="scientific">Diceros bicornis minor</name>
    <name type="common">South-central black rhinoceros</name>
    <dbReference type="NCBI Taxonomy" id="77932"/>
    <lineage>
        <taxon>Eukaryota</taxon>
        <taxon>Metazoa</taxon>
        <taxon>Chordata</taxon>
        <taxon>Craniata</taxon>
        <taxon>Vertebrata</taxon>
        <taxon>Euteleostomi</taxon>
        <taxon>Mammalia</taxon>
        <taxon>Eutheria</taxon>
        <taxon>Laurasiatheria</taxon>
        <taxon>Perissodactyla</taxon>
        <taxon>Rhinocerotidae</taxon>
        <taxon>Diceros</taxon>
    </lineage>
</organism>
<comment type="caution">
    <text evidence="3">The sequence shown here is derived from an EMBL/GenBank/DDBJ whole genome shotgun (WGS) entry which is preliminary data.</text>
</comment>